<dbReference type="AlphaFoldDB" id="A0AA38RAW4"/>
<dbReference type="InterPro" id="IPR000717">
    <property type="entry name" value="PCI_dom"/>
</dbReference>
<evidence type="ECO:0000256" key="7">
    <source>
        <dbReference type="ARBA" id="ARBA00023242"/>
    </source>
</evidence>
<keyword evidence="12" id="KW-1185">Reference proteome</keyword>
<dbReference type="FunFam" id="1.25.40.570:FF:000022">
    <property type="entry name" value="COP9 signalosome complex subunit 1"/>
    <property type="match status" value="1"/>
</dbReference>
<accession>A0AA38RAW4</accession>
<dbReference type="PROSITE" id="PS50250">
    <property type="entry name" value="PCI"/>
    <property type="match status" value="1"/>
</dbReference>
<name>A0AA38RAW4_9PEZI</name>
<gene>
    <name evidence="11" type="ORF">NKR19_g9345</name>
</gene>
<dbReference type="Proteomes" id="UP001174691">
    <property type="component" value="Unassembled WGS sequence"/>
</dbReference>
<evidence type="ECO:0000313" key="12">
    <source>
        <dbReference type="Proteomes" id="UP001174691"/>
    </source>
</evidence>
<dbReference type="EMBL" id="JANBVN010000220">
    <property type="protein sequence ID" value="KAJ9132307.1"/>
    <property type="molecule type" value="Genomic_DNA"/>
</dbReference>
<comment type="subcellular location">
    <subcellularLocation>
        <location evidence="2">Cytoplasm</location>
    </subcellularLocation>
    <subcellularLocation>
        <location evidence="1">Nucleus</location>
    </subcellularLocation>
</comment>
<evidence type="ECO:0000256" key="1">
    <source>
        <dbReference type="ARBA" id="ARBA00004123"/>
    </source>
</evidence>
<dbReference type="InterPro" id="IPR045135">
    <property type="entry name" value="Rpn7_N"/>
</dbReference>
<evidence type="ECO:0000256" key="2">
    <source>
        <dbReference type="ARBA" id="ARBA00004496"/>
    </source>
</evidence>
<dbReference type="PANTHER" id="PTHR14145:SF2">
    <property type="entry name" value="COP9 SIGNALOSOME COMPLEX SUBUNIT 1"/>
    <property type="match status" value="1"/>
</dbReference>
<proteinExistence type="inferred from homology"/>
<dbReference type="InterPro" id="IPR036390">
    <property type="entry name" value="WH_DNA-bd_sf"/>
</dbReference>
<evidence type="ECO:0000313" key="11">
    <source>
        <dbReference type="EMBL" id="KAJ9132307.1"/>
    </source>
</evidence>
<dbReference type="GO" id="GO:0005737">
    <property type="term" value="C:cytoplasm"/>
    <property type="evidence" value="ECO:0007669"/>
    <property type="project" value="UniProtKB-SubCell"/>
</dbReference>
<evidence type="ECO:0000256" key="6">
    <source>
        <dbReference type="ARBA" id="ARBA00022790"/>
    </source>
</evidence>
<dbReference type="GO" id="GO:0008180">
    <property type="term" value="C:COP9 signalosome"/>
    <property type="evidence" value="ECO:0007669"/>
    <property type="project" value="UniProtKB-KW"/>
</dbReference>
<protein>
    <recommendedName>
        <fullName evidence="8">COP9 signalosome complex subunit 1</fullName>
    </recommendedName>
</protein>
<evidence type="ECO:0000256" key="5">
    <source>
        <dbReference type="ARBA" id="ARBA00022490"/>
    </source>
</evidence>
<dbReference type="Pfam" id="PF10602">
    <property type="entry name" value="RPN7"/>
    <property type="match status" value="1"/>
</dbReference>
<comment type="caution">
    <text evidence="11">The sequence shown here is derived from an EMBL/GenBank/DDBJ whole genome shotgun (WGS) entry which is preliminary data.</text>
</comment>
<evidence type="ECO:0000256" key="9">
    <source>
        <dbReference type="SAM" id="MobiDB-lite"/>
    </source>
</evidence>
<feature type="region of interest" description="Disordered" evidence="9">
    <location>
        <begin position="439"/>
        <end position="458"/>
    </location>
</feature>
<reference evidence="11" key="1">
    <citation type="submission" date="2022-07" db="EMBL/GenBank/DDBJ databases">
        <title>Fungi with potential for degradation of polypropylene.</title>
        <authorList>
            <person name="Gostincar C."/>
        </authorList>
    </citation>
    <scope>NUCLEOTIDE SEQUENCE</scope>
    <source>
        <strain evidence="11">EXF-13287</strain>
    </source>
</reference>
<evidence type="ECO:0000256" key="4">
    <source>
        <dbReference type="ARBA" id="ARBA00011098"/>
    </source>
</evidence>
<dbReference type="InterPro" id="IPR019585">
    <property type="entry name" value="Rpn7/CSN1"/>
</dbReference>
<comment type="subunit">
    <text evidence="4">Component of the COP9 signalosome (CSN) complex.</text>
</comment>
<evidence type="ECO:0000259" key="10">
    <source>
        <dbReference type="PROSITE" id="PS50250"/>
    </source>
</evidence>
<dbReference type="PANTHER" id="PTHR14145">
    <property type="entry name" value="26S PROTESOME SUBUNIT 6"/>
    <property type="match status" value="1"/>
</dbReference>
<organism evidence="11 12">
    <name type="scientific">Coniochaeta hoffmannii</name>
    <dbReference type="NCBI Taxonomy" id="91930"/>
    <lineage>
        <taxon>Eukaryota</taxon>
        <taxon>Fungi</taxon>
        <taxon>Dikarya</taxon>
        <taxon>Ascomycota</taxon>
        <taxon>Pezizomycotina</taxon>
        <taxon>Sordariomycetes</taxon>
        <taxon>Sordariomycetidae</taxon>
        <taxon>Coniochaetales</taxon>
        <taxon>Coniochaetaceae</taxon>
        <taxon>Coniochaeta</taxon>
    </lineage>
</organism>
<sequence length="458" mass="51599">MSDTLEAYFKQIEDQGGIIIRDTPRLDLDLYIQNYRGRTRWDRLFLIGRTSTRLCVDALKAAVAEAKRGKDIDRYVQAVEHLRTVLPTDQDAVLDKSWIERTGQANRAETQRLDAELKGYKNNLIKESIRMGHEDLGKHYEAIGDLSRAFDAYSQMRPDVSTPRHIVEVGKHLASVSLQRRDWVMVATNLNKLSGYQNGEEDKVFQPYQKIATGIALLGQEKYAEAAQCFLEADSTVASTHYNEIASPNDVAIYGCLLALATMDRNDLQTKVIESNNFKSFLQLEPHLRKAITQFVIGRYSACLAILESYRPDYLLDIHLQRHVAKIYAEIRDKCIINYMVPFSCVTLESMNAAFAAARKSVEPELAAMILGGKLQARINKIDGLVTTAPIKPRLKVQKSALETARNYEKEAVERLRRMSLVAADLEVRGLRRHLGGGGLPQSMQAQMSDLGYEESSA</sequence>
<comment type="similarity">
    <text evidence="3">Belongs to the CSN1 family.</text>
</comment>
<keyword evidence="6" id="KW-0736">Signalosome</keyword>
<keyword evidence="7" id="KW-0539">Nucleus</keyword>
<dbReference type="Pfam" id="PF01399">
    <property type="entry name" value="PCI"/>
    <property type="match status" value="1"/>
</dbReference>
<keyword evidence="5" id="KW-0963">Cytoplasm</keyword>
<feature type="domain" description="PCI" evidence="10">
    <location>
        <begin position="222"/>
        <end position="393"/>
    </location>
</feature>
<dbReference type="SMART" id="SM00088">
    <property type="entry name" value="PINT"/>
    <property type="match status" value="1"/>
</dbReference>
<dbReference type="InterPro" id="IPR011990">
    <property type="entry name" value="TPR-like_helical_dom_sf"/>
</dbReference>
<dbReference type="SUPFAM" id="SSF46785">
    <property type="entry name" value="Winged helix' DNA-binding domain"/>
    <property type="match status" value="1"/>
</dbReference>
<evidence type="ECO:0000256" key="3">
    <source>
        <dbReference type="ARBA" id="ARBA00008793"/>
    </source>
</evidence>
<evidence type="ECO:0000256" key="8">
    <source>
        <dbReference type="ARBA" id="ARBA00067814"/>
    </source>
</evidence>
<dbReference type="SUPFAM" id="SSF48452">
    <property type="entry name" value="TPR-like"/>
    <property type="match status" value="1"/>
</dbReference>
<dbReference type="Gene3D" id="1.25.40.570">
    <property type="match status" value="1"/>
</dbReference>